<dbReference type="GO" id="GO:0008955">
    <property type="term" value="F:peptidoglycan glycosyltransferase activity"/>
    <property type="evidence" value="ECO:0007669"/>
    <property type="project" value="UniProtKB-EC"/>
</dbReference>
<dbReference type="Proteomes" id="UP000031838">
    <property type="component" value="Chromosome 2"/>
</dbReference>
<dbReference type="Gene3D" id="1.10.3810.10">
    <property type="entry name" value="Biosynthetic peptidoglycan transglycosylase-like"/>
    <property type="match status" value="1"/>
</dbReference>
<dbReference type="Pfam" id="PF06832">
    <property type="entry name" value="BiPBP_C"/>
    <property type="match status" value="1"/>
</dbReference>
<keyword evidence="9" id="KW-0511">Multifunctional enzyme</keyword>
<evidence type="ECO:0000256" key="7">
    <source>
        <dbReference type="ARBA" id="ARBA00022679"/>
    </source>
</evidence>
<evidence type="ECO:0000256" key="4">
    <source>
        <dbReference type="ARBA" id="ARBA00022645"/>
    </source>
</evidence>
<reference evidence="17" key="1">
    <citation type="submission" date="2011-03" db="EMBL/GenBank/DDBJ databases">
        <authorList>
            <person name="Voget S."/>
            <person name="Streit W.R."/>
            <person name="Jaeger K.E."/>
            <person name="Daniel R."/>
        </authorList>
    </citation>
    <scope>NUCLEOTIDE SEQUENCE [LARGE SCALE GENOMIC DNA]</scope>
    <source>
        <strain evidence="17">PG1</strain>
    </source>
</reference>
<comment type="similarity">
    <text evidence="2">In the C-terminal section; belongs to the transpeptidase family.</text>
</comment>
<feature type="compositionally biased region" description="Polar residues" evidence="12">
    <location>
        <begin position="58"/>
        <end position="71"/>
    </location>
</feature>
<evidence type="ECO:0000256" key="8">
    <source>
        <dbReference type="ARBA" id="ARBA00022801"/>
    </source>
</evidence>
<keyword evidence="17" id="KW-1185">Reference proteome</keyword>
<dbReference type="UniPathway" id="UPA00219"/>
<evidence type="ECO:0000256" key="1">
    <source>
        <dbReference type="ARBA" id="ARBA00004752"/>
    </source>
</evidence>
<evidence type="ECO:0000256" key="10">
    <source>
        <dbReference type="ARBA" id="ARBA00044770"/>
    </source>
</evidence>
<dbReference type="GO" id="GO:0004180">
    <property type="term" value="F:carboxypeptidase activity"/>
    <property type="evidence" value="ECO:0007669"/>
    <property type="project" value="UniProtKB-KW"/>
</dbReference>
<dbReference type="KEGG" id="bgp:BGL_2c12930"/>
<gene>
    <name evidence="16" type="ORF">BGL_2c12930</name>
</gene>
<dbReference type="PANTHER" id="PTHR32282:SF15">
    <property type="entry name" value="PENICILLIN-BINDING PROTEIN 1C"/>
    <property type="match status" value="1"/>
</dbReference>
<dbReference type="InterPro" id="IPR023346">
    <property type="entry name" value="Lysozyme-like_dom_sf"/>
</dbReference>
<dbReference type="SUPFAM" id="SSF56601">
    <property type="entry name" value="beta-lactamase/transpeptidase-like"/>
    <property type="match status" value="1"/>
</dbReference>
<dbReference type="GO" id="GO:0009252">
    <property type="term" value="P:peptidoglycan biosynthetic process"/>
    <property type="evidence" value="ECO:0007669"/>
    <property type="project" value="UniProtKB-UniPathway"/>
</dbReference>
<proteinExistence type="inferred from homology"/>
<organism evidence="16 17">
    <name type="scientific">Burkholderia plantarii</name>
    <dbReference type="NCBI Taxonomy" id="41899"/>
    <lineage>
        <taxon>Bacteria</taxon>
        <taxon>Pseudomonadati</taxon>
        <taxon>Pseudomonadota</taxon>
        <taxon>Betaproteobacteria</taxon>
        <taxon>Burkholderiales</taxon>
        <taxon>Burkholderiaceae</taxon>
        <taxon>Burkholderia</taxon>
    </lineage>
</organism>
<dbReference type="InterPro" id="IPR036950">
    <property type="entry name" value="PBP_transglycosylase"/>
</dbReference>
<sequence length="863" mass="90951">MPEGPPRRTPGGPSGGSPGGPTSGSLGEPPGGALDQSIDAPFDRPLAARHKPRFASTAPASPNKANHAGTSCCSLIPDTFPAASDRLPREPRPDRAPRLARLLRGIAGALCLGAATLACAVPGYDAVRRDWRSSDWILLARDGTPLQRTRIDDGERRGDWVALADVSPALREAIVVSEDKRFYAHSGVDWRGIAGAAWANLWNARTRGASTVTMQLAGLLGDGARHSGQRSLPQKAGQAIDALWLERGWRKDQILEAYLNLVPFRGETVGLSALSYTLFGKAPSGLDEREAAVAAALIRAPNAPYPKVAERACRILRDMQAAPRCAGLDGFVQLVFARPATPSSAFLDGEALAPHFARRVAAQARPQAGARVRSTLDAGLQRFTRDTLTRTLTELNAPPQSRDVQDGAAIVIDNRSGEILAWVGSSGALSAAREVDAVLALRQAGSTLKPFLYAQAIDERRVTGATLLDDSPVDLAAGGGLYVPQNYDHDFKGWVSVRSALGSSLNVPAVRTLVLVTPHRFSKTLTALGLPLTEQGDYYGYSLALGSADVSLLTLANAYRALANGGIARPTFDLPRGATPVTASKAAPSGRRVFSADASFIVTDMLADNNARTRTFGFDSPLATHAFSAVKTGTSKDMRDNWTVGFTSRYTVGVWVGNADGAPMRNVSGVTGAAPVWAAIVARLHRDGGSVAPPAPPGVVRERVSFERAIEPTRDEWFLRGTETAEVRLAAGANGEPAASARGEAMPAGRLRTVSAGAAGLAPRAPLAIAAPTDGTIFAVDPDIPPRNQRVWFERVAGNSGPGSWRLDGRVIGRGERVAWLPWPGRHELALLDAGGKVADHVAFEVRGAVAKPGAGAAAARSR</sequence>
<name>A0A0B6RVM2_BURPL</name>
<dbReference type="SUPFAM" id="SSF53955">
    <property type="entry name" value="Lysozyme-like"/>
    <property type="match status" value="1"/>
</dbReference>
<dbReference type="NCBIfam" id="TIGR02073">
    <property type="entry name" value="PBP_1c"/>
    <property type="match status" value="1"/>
</dbReference>
<comment type="similarity">
    <text evidence="3">In the N-terminal section; belongs to the glycosyltransferase 51 family.</text>
</comment>
<dbReference type="Pfam" id="PF00905">
    <property type="entry name" value="Transpeptidase"/>
    <property type="match status" value="1"/>
</dbReference>
<dbReference type="GO" id="GO:0006508">
    <property type="term" value="P:proteolysis"/>
    <property type="evidence" value="ECO:0007669"/>
    <property type="project" value="UniProtKB-KW"/>
</dbReference>
<dbReference type="GO" id="GO:0030288">
    <property type="term" value="C:outer membrane-bounded periplasmic space"/>
    <property type="evidence" value="ECO:0007669"/>
    <property type="project" value="TreeGrafter"/>
</dbReference>
<evidence type="ECO:0000256" key="9">
    <source>
        <dbReference type="ARBA" id="ARBA00023268"/>
    </source>
</evidence>
<keyword evidence="6" id="KW-0328">Glycosyltransferase</keyword>
<feature type="compositionally biased region" description="Low complexity" evidence="12">
    <location>
        <begin position="23"/>
        <end position="32"/>
    </location>
</feature>
<evidence type="ECO:0000256" key="3">
    <source>
        <dbReference type="ARBA" id="ARBA00007739"/>
    </source>
</evidence>
<dbReference type="InterPro" id="IPR012338">
    <property type="entry name" value="Beta-lactam/transpept-like"/>
</dbReference>
<keyword evidence="8" id="KW-0378">Hydrolase</keyword>
<accession>A0A0B6RVM2</accession>
<evidence type="ECO:0000256" key="2">
    <source>
        <dbReference type="ARBA" id="ARBA00007090"/>
    </source>
</evidence>
<comment type="pathway">
    <text evidence="1">Cell wall biogenesis; peptidoglycan biosynthesis.</text>
</comment>
<evidence type="ECO:0000313" key="17">
    <source>
        <dbReference type="Proteomes" id="UP000031838"/>
    </source>
</evidence>
<comment type="catalytic activity">
    <reaction evidence="11">
        <text>[GlcNAc-(1-&gt;4)-Mur2Ac(oyl-L-Ala-gamma-D-Glu-L-Lys-D-Ala-D-Ala)](n)-di-trans,octa-cis-undecaprenyl diphosphate + beta-D-GlcNAc-(1-&gt;4)-Mur2Ac(oyl-L-Ala-gamma-D-Glu-L-Lys-D-Ala-D-Ala)-di-trans,octa-cis-undecaprenyl diphosphate = [GlcNAc-(1-&gt;4)-Mur2Ac(oyl-L-Ala-gamma-D-Glu-L-Lys-D-Ala-D-Ala)](n+1)-di-trans,octa-cis-undecaprenyl diphosphate + di-trans,octa-cis-undecaprenyl diphosphate + H(+)</text>
        <dbReference type="Rhea" id="RHEA:23708"/>
        <dbReference type="Rhea" id="RHEA-COMP:9602"/>
        <dbReference type="Rhea" id="RHEA-COMP:9603"/>
        <dbReference type="ChEBI" id="CHEBI:15378"/>
        <dbReference type="ChEBI" id="CHEBI:58405"/>
        <dbReference type="ChEBI" id="CHEBI:60033"/>
        <dbReference type="ChEBI" id="CHEBI:78435"/>
        <dbReference type="EC" id="2.4.99.28"/>
    </reaction>
</comment>
<dbReference type="AlphaFoldDB" id="A0A0B6RVM2"/>
<dbReference type="InterPro" id="IPR050396">
    <property type="entry name" value="Glycosyltr_51/Transpeptidase"/>
</dbReference>
<feature type="compositionally biased region" description="Gly residues" evidence="12">
    <location>
        <begin position="12"/>
        <end position="22"/>
    </location>
</feature>
<feature type="domain" description="Glycosyl transferase family 51" evidence="14">
    <location>
        <begin position="153"/>
        <end position="320"/>
    </location>
</feature>
<dbReference type="HOGENOM" id="CLU_006354_7_1_4"/>
<dbReference type="InterPro" id="IPR009647">
    <property type="entry name" value="PBP_C"/>
</dbReference>
<evidence type="ECO:0000259" key="14">
    <source>
        <dbReference type="Pfam" id="PF00912"/>
    </source>
</evidence>
<dbReference type="InterPro" id="IPR001264">
    <property type="entry name" value="Glyco_trans_51"/>
</dbReference>
<reference evidence="16 17" key="2">
    <citation type="journal article" date="2016" name="Appl. Microbiol. Biotechnol.">
        <title>Mutations improving production and secretion of extracellular lipase by Burkholderia glumae PG1.</title>
        <authorList>
            <person name="Knapp A."/>
            <person name="Voget S."/>
            <person name="Gao R."/>
            <person name="Zaburannyi N."/>
            <person name="Krysciak D."/>
            <person name="Breuer M."/>
            <person name="Hauer B."/>
            <person name="Streit W.R."/>
            <person name="Muller R."/>
            <person name="Daniel R."/>
            <person name="Jaeger K.E."/>
        </authorList>
    </citation>
    <scope>NUCLEOTIDE SEQUENCE [LARGE SCALE GENOMIC DNA]</scope>
    <source>
        <strain evidence="16 17">PG1</strain>
    </source>
</reference>
<keyword evidence="5" id="KW-0645">Protease</keyword>
<dbReference type="EC" id="2.4.99.28" evidence="10"/>
<evidence type="ECO:0000256" key="5">
    <source>
        <dbReference type="ARBA" id="ARBA00022670"/>
    </source>
</evidence>
<feature type="region of interest" description="Disordered" evidence="12">
    <location>
        <begin position="1"/>
        <end position="71"/>
    </location>
</feature>
<dbReference type="InterPro" id="IPR011815">
    <property type="entry name" value="PBP_1c"/>
</dbReference>
<evidence type="ECO:0000256" key="11">
    <source>
        <dbReference type="ARBA" id="ARBA00049902"/>
    </source>
</evidence>
<evidence type="ECO:0000259" key="13">
    <source>
        <dbReference type="Pfam" id="PF00905"/>
    </source>
</evidence>
<dbReference type="EMBL" id="CP002581">
    <property type="protein sequence ID" value="AJK49362.1"/>
    <property type="molecule type" value="Genomic_DNA"/>
</dbReference>
<evidence type="ECO:0000256" key="6">
    <source>
        <dbReference type="ARBA" id="ARBA00022676"/>
    </source>
</evidence>
<dbReference type="GO" id="GO:0008658">
    <property type="term" value="F:penicillin binding"/>
    <property type="evidence" value="ECO:0007669"/>
    <property type="project" value="InterPro"/>
</dbReference>
<dbReference type="Pfam" id="PF00912">
    <property type="entry name" value="Transgly"/>
    <property type="match status" value="1"/>
</dbReference>
<feature type="domain" description="Penicillin-binding C-terminal" evidence="15">
    <location>
        <begin position="763"/>
        <end position="844"/>
    </location>
</feature>
<keyword evidence="7" id="KW-0808">Transferase</keyword>
<dbReference type="InterPro" id="IPR001460">
    <property type="entry name" value="PCN-bd_Tpept"/>
</dbReference>
<evidence type="ECO:0000259" key="15">
    <source>
        <dbReference type="Pfam" id="PF06832"/>
    </source>
</evidence>
<feature type="domain" description="Penicillin-binding protein transpeptidase" evidence="13">
    <location>
        <begin position="407"/>
        <end position="654"/>
    </location>
</feature>
<keyword evidence="4" id="KW-0121">Carboxypeptidase</keyword>
<evidence type="ECO:0000256" key="12">
    <source>
        <dbReference type="SAM" id="MobiDB-lite"/>
    </source>
</evidence>
<evidence type="ECO:0000313" key="16">
    <source>
        <dbReference type="EMBL" id="AJK49362.1"/>
    </source>
</evidence>
<protein>
    <recommendedName>
        <fullName evidence="10">peptidoglycan glycosyltransferase</fullName>
        <ecNumber evidence="10">2.4.99.28</ecNumber>
    </recommendedName>
</protein>
<dbReference type="Gene3D" id="3.40.710.10">
    <property type="entry name" value="DD-peptidase/beta-lactamase superfamily"/>
    <property type="match status" value="1"/>
</dbReference>
<dbReference type="PANTHER" id="PTHR32282">
    <property type="entry name" value="BINDING PROTEIN TRANSPEPTIDASE, PUTATIVE-RELATED"/>
    <property type="match status" value="1"/>
</dbReference>